<accession>A0A553UKZ7</accession>
<proteinExistence type="predicted"/>
<sequence length="127" mass="14509">MLVFGHPKIPCMPFKCVADIQAIAQVPSHTIPFFQTYNTDAFGLSKHCSDQGVKYAVWVQNPLECTLMANFKPAYILAENQLEECQSIANDYLLDARILKVIEREEELEEVLKLRLDGAVFQSFLWL</sequence>
<keyword evidence="2" id="KW-1185">Reference proteome</keyword>
<organism evidence="1 2">
    <name type="scientific">Helicobacter mehlei</name>
    <dbReference type="NCBI Taxonomy" id="2316080"/>
    <lineage>
        <taxon>Bacteria</taxon>
        <taxon>Pseudomonadati</taxon>
        <taxon>Campylobacterota</taxon>
        <taxon>Epsilonproteobacteria</taxon>
        <taxon>Campylobacterales</taxon>
        <taxon>Helicobacteraceae</taxon>
        <taxon>Helicobacter</taxon>
    </lineage>
</organism>
<evidence type="ECO:0000313" key="1">
    <source>
        <dbReference type="EMBL" id="TSA80872.1"/>
    </source>
</evidence>
<comment type="caution">
    <text evidence="1">The sequence shown here is derived from an EMBL/GenBank/DDBJ whole genome shotgun (WGS) entry which is preliminary data.</text>
</comment>
<name>A0A553UKZ7_9HELI</name>
<protein>
    <submittedName>
        <fullName evidence="1">Uncharacterized protein</fullName>
    </submittedName>
</protein>
<gene>
    <name evidence="1" type="ORF">FNE76_06985</name>
</gene>
<evidence type="ECO:0000313" key="2">
    <source>
        <dbReference type="Proteomes" id="UP000319322"/>
    </source>
</evidence>
<dbReference type="RefSeq" id="WP_120948411.1">
    <property type="nucleotide sequence ID" value="NZ_QXQS01000010.1"/>
</dbReference>
<dbReference type="Proteomes" id="UP000319322">
    <property type="component" value="Unassembled WGS sequence"/>
</dbReference>
<reference evidence="1" key="2">
    <citation type="submission" date="2019-07" db="EMBL/GenBank/DDBJ databases">
        <authorList>
            <person name="Papic B."/>
        </authorList>
    </citation>
    <scope>NUCLEOTIDE SEQUENCE [LARGE SCALE GENOMIC DNA]</scope>
    <source>
        <strain evidence="1">L8b</strain>
    </source>
</reference>
<dbReference type="AlphaFoldDB" id="A0A553UKZ7"/>
<dbReference type="EMBL" id="VKGC01000023">
    <property type="protein sequence ID" value="TSA80872.1"/>
    <property type="molecule type" value="Genomic_DNA"/>
</dbReference>
<reference evidence="1" key="1">
    <citation type="submission" date="2019-07" db="EMBL/GenBank/DDBJ databases">
        <title>Helicobacter labacensis sp. nov., Helicobacter mehlei sp. nov. and Helicobacter vulpis sp. nov., isolated from gastric mucosa of red fox (Vulpis vulpis).</title>
        <authorList>
            <person name="Kusar D."/>
            <person name="Gruntar I."/>
            <person name="Pate M."/>
            <person name="Zajc U."/>
            <person name="Ocepek M."/>
        </authorList>
    </citation>
    <scope>NUCLEOTIDE SEQUENCE [LARGE SCALE GENOMIC DNA]</scope>
    <source>
        <strain evidence="1">L8b</strain>
    </source>
</reference>